<sequence length="221" mass="25272">MCIDYVLPKSGMYENHTVKYFVILETPEMYETDIGFVASALLISCVFLVIVLIVYALLPELRNLCGLILMSYVASLFGGFLMLATLQLMIKHGDVHRFMLYLKLSVIMGVSWVLEVVSFLAPQFSVWYLTDAYNLLIGVSIFLIFICKKKIYNKLRKRFNEMFQISQSDSGDLRTIGNRDVKNWKEYQQQRGSLDTVPPAVRAPHVSYANDVHENSVQHPG</sequence>
<gene>
    <name evidence="1" type="ORF">MSG28_010416</name>
</gene>
<evidence type="ECO:0000313" key="2">
    <source>
        <dbReference type="Proteomes" id="UP001064048"/>
    </source>
</evidence>
<accession>A0ACC0KLJ3</accession>
<protein>
    <submittedName>
        <fullName evidence="1">Uncharacterized protein</fullName>
    </submittedName>
</protein>
<keyword evidence="2" id="KW-1185">Reference proteome</keyword>
<reference evidence="1 2" key="1">
    <citation type="journal article" date="2022" name="Genome Biol. Evol.">
        <title>The Spruce Budworm Genome: Reconstructing the Evolutionary History of Antifreeze Proteins.</title>
        <authorList>
            <person name="Beliveau C."/>
            <person name="Gagne P."/>
            <person name="Picq S."/>
            <person name="Vernygora O."/>
            <person name="Keeling C.I."/>
            <person name="Pinkney K."/>
            <person name="Doucet D."/>
            <person name="Wen F."/>
            <person name="Johnston J.S."/>
            <person name="Maaroufi H."/>
            <person name="Boyle B."/>
            <person name="Laroche J."/>
            <person name="Dewar K."/>
            <person name="Juretic N."/>
            <person name="Blackburn G."/>
            <person name="Nisole A."/>
            <person name="Brunet B."/>
            <person name="Brandao M."/>
            <person name="Lumley L."/>
            <person name="Duan J."/>
            <person name="Quan G."/>
            <person name="Lucarotti C.J."/>
            <person name="Roe A.D."/>
            <person name="Sperling F.A.H."/>
            <person name="Levesque R.C."/>
            <person name="Cusson M."/>
        </authorList>
    </citation>
    <scope>NUCLEOTIDE SEQUENCE [LARGE SCALE GENOMIC DNA]</scope>
    <source>
        <strain evidence="1">Glfc:IPQL:Cfum</strain>
    </source>
</reference>
<dbReference type="EMBL" id="CM046117">
    <property type="protein sequence ID" value="KAI8437031.1"/>
    <property type="molecule type" value="Genomic_DNA"/>
</dbReference>
<dbReference type="Proteomes" id="UP001064048">
    <property type="component" value="Chromosome 17"/>
</dbReference>
<comment type="caution">
    <text evidence="1">The sequence shown here is derived from an EMBL/GenBank/DDBJ whole genome shotgun (WGS) entry which is preliminary data.</text>
</comment>
<evidence type="ECO:0000313" key="1">
    <source>
        <dbReference type="EMBL" id="KAI8437031.1"/>
    </source>
</evidence>
<proteinExistence type="predicted"/>
<organism evidence="1 2">
    <name type="scientific">Choristoneura fumiferana</name>
    <name type="common">Spruce budworm moth</name>
    <name type="synonym">Archips fumiferana</name>
    <dbReference type="NCBI Taxonomy" id="7141"/>
    <lineage>
        <taxon>Eukaryota</taxon>
        <taxon>Metazoa</taxon>
        <taxon>Ecdysozoa</taxon>
        <taxon>Arthropoda</taxon>
        <taxon>Hexapoda</taxon>
        <taxon>Insecta</taxon>
        <taxon>Pterygota</taxon>
        <taxon>Neoptera</taxon>
        <taxon>Endopterygota</taxon>
        <taxon>Lepidoptera</taxon>
        <taxon>Glossata</taxon>
        <taxon>Ditrysia</taxon>
        <taxon>Tortricoidea</taxon>
        <taxon>Tortricidae</taxon>
        <taxon>Tortricinae</taxon>
        <taxon>Choristoneura</taxon>
    </lineage>
</organism>
<name>A0ACC0KLJ3_CHOFU</name>